<dbReference type="PROSITE" id="PS51123">
    <property type="entry name" value="OMPA_2"/>
    <property type="match status" value="1"/>
</dbReference>
<evidence type="ECO:0000313" key="8">
    <source>
        <dbReference type="Proteomes" id="UP001500631"/>
    </source>
</evidence>
<keyword evidence="3" id="KW-0998">Cell outer membrane</keyword>
<dbReference type="PANTHER" id="PTHR30329:SF21">
    <property type="entry name" value="LIPOPROTEIN YIAD-RELATED"/>
    <property type="match status" value="1"/>
</dbReference>
<dbReference type="Gene3D" id="3.30.1330.60">
    <property type="entry name" value="OmpA-like domain"/>
    <property type="match status" value="1"/>
</dbReference>
<evidence type="ECO:0000256" key="5">
    <source>
        <dbReference type="SAM" id="SignalP"/>
    </source>
</evidence>
<gene>
    <name evidence="7" type="ORF">GCM10023338_00910</name>
</gene>
<dbReference type="CDD" id="cd07185">
    <property type="entry name" value="OmpA_C-like"/>
    <property type="match status" value="1"/>
</dbReference>
<dbReference type="InterPro" id="IPR006665">
    <property type="entry name" value="OmpA-like"/>
</dbReference>
<proteinExistence type="predicted"/>
<evidence type="ECO:0000256" key="4">
    <source>
        <dbReference type="PROSITE-ProRule" id="PRU00473"/>
    </source>
</evidence>
<accession>A0ABP9MA14</accession>
<evidence type="ECO:0000256" key="3">
    <source>
        <dbReference type="ARBA" id="ARBA00023237"/>
    </source>
</evidence>
<dbReference type="EMBL" id="BAABKE010000001">
    <property type="protein sequence ID" value="GAA5093623.1"/>
    <property type="molecule type" value="Genomic_DNA"/>
</dbReference>
<evidence type="ECO:0000256" key="1">
    <source>
        <dbReference type="ARBA" id="ARBA00004442"/>
    </source>
</evidence>
<feature type="signal peptide" evidence="5">
    <location>
        <begin position="1"/>
        <end position="21"/>
    </location>
</feature>
<dbReference type="InterPro" id="IPR036737">
    <property type="entry name" value="OmpA-like_sf"/>
</dbReference>
<keyword evidence="5" id="KW-0732">Signal</keyword>
<dbReference type="RefSeq" id="WP_077926014.1">
    <property type="nucleotide sequence ID" value="NZ_BAABKE010000001.1"/>
</dbReference>
<dbReference type="PRINTS" id="PR01021">
    <property type="entry name" value="OMPADOMAIN"/>
</dbReference>
<evidence type="ECO:0000259" key="6">
    <source>
        <dbReference type="PROSITE" id="PS51123"/>
    </source>
</evidence>
<dbReference type="Pfam" id="PF00691">
    <property type="entry name" value="OmpA"/>
    <property type="match status" value="1"/>
</dbReference>
<evidence type="ECO:0000256" key="2">
    <source>
        <dbReference type="ARBA" id="ARBA00023136"/>
    </source>
</evidence>
<keyword evidence="2 4" id="KW-0472">Membrane</keyword>
<dbReference type="Proteomes" id="UP001500631">
    <property type="component" value="Unassembled WGS sequence"/>
</dbReference>
<dbReference type="PANTHER" id="PTHR30329">
    <property type="entry name" value="STATOR ELEMENT OF FLAGELLAR MOTOR COMPLEX"/>
    <property type="match status" value="1"/>
</dbReference>
<comment type="subcellular location">
    <subcellularLocation>
        <location evidence="1">Cell outer membrane</location>
    </subcellularLocation>
</comment>
<dbReference type="InterPro" id="IPR050330">
    <property type="entry name" value="Bact_OuterMem_StrucFunc"/>
</dbReference>
<protein>
    <recommendedName>
        <fullName evidence="6">OmpA-like domain-containing protein</fullName>
    </recommendedName>
</protein>
<comment type="caution">
    <text evidence="7">The sequence shown here is derived from an EMBL/GenBank/DDBJ whole genome shotgun (WGS) entry which is preliminary data.</text>
</comment>
<organism evidence="7 8">
    <name type="scientific">Wohlfahrtiimonas larvae</name>
    <dbReference type="NCBI Taxonomy" id="1157986"/>
    <lineage>
        <taxon>Bacteria</taxon>
        <taxon>Pseudomonadati</taxon>
        <taxon>Pseudomonadota</taxon>
        <taxon>Gammaproteobacteria</taxon>
        <taxon>Cardiobacteriales</taxon>
        <taxon>Ignatzschineriaceae</taxon>
        <taxon>Wohlfahrtiimonas</taxon>
    </lineage>
</organism>
<dbReference type="InterPro" id="IPR006664">
    <property type="entry name" value="OMP_bac"/>
</dbReference>
<dbReference type="InterPro" id="IPR006690">
    <property type="entry name" value="OMPA-like_CS"/>
</dbReference>
<dbReference type="PRINTS" id="PR01023">
    <property type="entry name" value="NAFLGMOTY"/>
</dbReference>
<sequence length="172" mass="18225">MKKQLTTLVIAGLVASTSAMAQLEGLVDRQGDFVRDRQGECVLVLDGTSGCGTRNVSFSADAFFDFDKSVLKAAGKEKLNELAVEIKNAGGKVKSINLAGYTDGIGTQQYNLGLSERRAKAVEAYLVANGVNPAIITTEGFGKENPIATNDTAEGRAQNRRVDVTIKGIANK</sequence>
<evidence type="ECO:0000313" key="7">
    <source>
        <dbReference type="EMBL" id="GAA5093623.1"/>
    </source>
</evidence>
<reference evidence="8" key="1">
    <citation type="journal article" date="2019" name="Int. J. Syst. Evol. Microbiol.">
        <title>The Global Catalogue of Microorganisms (GCM) 10K type strain sequencing project: providing services to taxonomists for standard genome sequencing and annotation.</title>
        <authorList>
            <consortium name="The Broad Institute Genomics Platform"/>
            <consortium name="The Broad Institute Genome Sequencing Center for Infectious Disease"/>
            <person name="Wu L."/>
            <person name="Ma J."/>
        </authorList>
    </citation>
    <scope>NUCLEOTIDE SEQUENCE [LARGE SCALE GENOMIC DNA]</scope>
    <source>
        <strain evidence="8">JCM 18424</strain>
    </source>
</reference>
<dbReference type="PROSITE" id="PS01068">
    <property type="entry name" value="OMPA_1"/>
    <property type="match status" value="1"/>
</dbReference>
<keyword evidence="8" id="KW-1185">Reference proteome</keyword>
<feature type="domain" description="OmpA-like" evidence="6">
    <location>
        <begin position="51"/>
        <end position="170"/>
    </location>
</feature>
<dbReference type="SUPFAM" id="SSF103088">
    <property type="entry name" value="OmpA-like"/>
    <property type="match status" value="1"/>
</dbReference>
<name>A0ABP9MA14_9GAMM</name>
<feature type="chain" id="PRO_5046768157" description="OmpA-like domain-containing protein" evidence="5">
    <location>
        <begin position="22"/>
        <end position="172"/>
    </location>
</feature>